<evidence type="ECO:0000313" key="2">
    <source>
        <dbReference type="Proteomes" id="UP000517916"/>
    </source>
</evidence>
<protein>
    <submittedName>
        <fullName evidence="1">Uncharacterized protein</fullName>
    </submittedName>
</protein>
<dbReference type="EMBL" id="JACJID010000011">
    <property type="protein sequence ID" value="MBA8932103.1"/>
    <property type="molecule type" value="Genomic_DNA"/>
</dbReference>
<accession>A0ABR6BYX6</accession>
<reference evidence="1 2" key="1">
    <citation type="submission" date="2020-08" db="EMBL/GenBank/DDBJ databases">
        <title>Genomic Encyclopedia of Archaeal and Bacterial Type Strains, Phase II (KMG-II): from individual species to whole genera.</title>
        <authorList>
            <person name="Goeker M."/>
        </authorList>
    </citation>
    <scope>NUCLEOTIDE SEQUENCE [LARGE SCALE GENOMIC DNA]</scope>
    <source>
        <strain evidence="1 2">DSM 43850</strain>
    </source>
</reference>
<gene>
    <name evidence="1" type="ORF">BC739_009362</name>
</gene>
<sequence length="246" mass="27327">MTSHINVANARALNYARDLEHNRACNLALILNRAHELALTLELALALAPAHVSIRDLALPRARDRKLVPAPALTTPALTPAREVVRDLARDLHVARDLARDLNYVRDLDHDLNSAYALAHDLTLDLEVVRDLVHDLAFNLDRASASARALVDRLDVARAPALGSRDVAGPRGARPGWMSRHLVQRAVWCLPSAHRARYREEFDAELAEIAETRGRVRQWGYAVRLVGRAVALRHAVQAAVPQREQS</sequence>
<keyword evidence="2" id="KW-1185">Reference proteome</keyword>
<evidence type="ECO:0000313" key="1">
    <source>
        <dbReference type="EMBL" id="MBA8932103.1"/>
    </source>
</evidence>
<comment type="caution">
    <text evidence="1">The sequence shown here is derived from an EMBL/GenBank/DDBJ whole genome shotgun (WGS) entry which is preliminary data.</text>
</comment>
<dbReference type="RefSeq" id="WP_182840632.1">
    <property type="nucleotide sequence ID" value="NZ_JACJID010000011.1"/>
</dbReference>
<organism evidence="1 2">
    <name type="scientific">Kutzneria viridogrisea</name>
    <dbReference type="NCBI Taxonomy" id="47990"/>
    <lineage>
        <taxon>Bacteria</taxon>
        <taxon>Bacillati</taxon>
        <taxon>Actinomycetota</taxon>
        <taxon>Actinomycetes</taxon>
        <taxon>Pseudonocardiales</taxon>
        <taxon>Pseudonocardiaceae</taxon>
        <taxon>Kutzneria</taxon>
    </lineage>
</organism>
<proteinExistence type="predicted"/>
<name>A0ABR6BYX6_9PSEU</name>
<dbReference type="Proteomes" id="UP000517916">
    <property type="component" value="Unassembled WGS sequence"/>
</dbReference>